<protein>
    <recommendedName>
        <fullName evidence="5">WxL domain-containing protein</fullName>
    </recommendedName>
</protein>
<reference evidence="3 4" key="1">
    <citation type="journal article" date="2018" name="Int. J. Syst. Evol. Microbiol.">
        <title>Lactobacillus bambusae sp. nov., isolated from a traditional fermented Ma-bamboo shoots of Taiwan.</title>
        <authorList>
            <person name="Wang L.-T."/>
        </authorList>
    </citation>
    <scope>NUCLEOTIDE SEQUENCE [LARGE SCALE GENOMIC DNA]</scope>
    <source>
        <strain evidence="3 4">BS-W1</strain>
    </source>
</reference>
<dbReference type="Proteomes" id="UP000245080">
    <property type="component" value="Unassembled WGS sequence"/>
</dbReference>
<dbReference type="OrthoDB" id="2252373at2"/>
<evidence type="ECO:0000256" key="1">
    <source>
        <dbReference type="SAM" id="MobiDB-lite"/>
    </source>
</evidence>
<dbReference type="AlphaFoldDB" id="A0A2V1N1P6"/>
<dbReference type="EMBL" id="QCXQ01000002">
    <property type="protein sequence ID" value="PWG00276.1"/>
    <property type="molecule type" value="Genomic_DNA"/>
</dbReference>
<evidence type="ECO:0008006" key="5">
    <source>
        <dbReference type="Google" id="ProtNLM"/>
    </source>
</evidence>
<comment type="caution">
    <text evidence="3">The sequence shown here is derived from an EMBL/GenBank/DDBJ whole genome shotgun (WGS) entry which is preliminary data.</text>
</comment>
<feature type="signal peptide" evidence="2">
    <location>
        <begin position="1"/>
        <end position="27"/>
    </location>
</feature>
<accession>A0A2V1N1P6</accession>
<sequence length="880" mass="92129">MKPFKHIEPVLTGLAAFVLFSATPICAITDAYVQNNRYADAVEITKQQKKQSQSSDSTASVSTPAKSSTSSANSTASSKSDVTEATKSTTSSKNQTAAEKVVNAKIQPLTEAQVKKMSSKELRAKFMQNATKLVQLAKNDPDIKKMTQANAKSSRTAGKSSRAFSAGISVAQSPTVKPTMPAPGTDSSAASLVGNNYNTYTPASSSVPWKGGTFNFTWKDTVTLQSSTILSFLTNPGQALSEISTGIGFRAVVTLPWNFTATQVINSMDKNNTILYGNNQKNGMASSTGTGQTGSELNMVSLSQYGIGFKTDPNSEQRLLVQLYSTTGGNFNADFVSLLTSWIGGFGDAWFNQLSNTTANLPLTLNAPISIGGLSNNATSSSYFQGDPTPNHVLTDQMLSPSPSKKLPFVVNFFGSSDLNSDFSYDPSKLGTNGTNATGYNIPTWNTYISPFDSKNVLNTSTEAFQEVTGITATLPESGIGWNNRIMTYNKYTAATVPPTSAGIVNRFGRLVNFFKMPAVVSTMGSNLDASTIADGSATTNLTTTAPSVSGNDLASSPQTITWSGKDGGGTALNPVSSQLVQSKAPNYTGQMTLQNTTANGTAGTSISANKGDTIKVSGSFTDSTDNNTLLDGKLVISIPDSLTYVPSAGVTVTLNGKSYTYTNATVSGGKITVDLSSAMSSAGLSSITGSTKIGVAYQGTAQYNSADQSTTVPGIQLSGKGTGDPSDVTLATTNTGSLTVTNIVYSYGIVSAPNVDFGVHPVTGSISKYQPTDSTLALSMFDNYTTVQGWQLNLSSTTFTDGNNKTLSGALAFDGHAITNTPTTVYTNTTTHNGAFTIPISSNSSEGGLTYQTNPNDNVDTNSTYHATLNWNISNGPTS</sequence>
<feature type="compositionally biased region" description="Low complexity" evidence="1">
    <location>
        <begin position="50"/>
        <end position="80"/>
    </location>
</feature>
<evidence type="ECO:0000256" key="2">
    <source>
        <dbReference type="SAM" id="SignalP"/>
    </source>
</evidence>
<name>A0A2V1N1P6_9LACO</name>
<evidence type="ECO:0000313" key="4">
    <source>
        <dbReference type="Proteomes" id="UP000245080"/>
    </source>
</evidence>
<organism evidence="3 4">
    <name type="scientific">Levilactobacillus bambusae</name>
    <dbReference type="NCBI Taxonomy" id="2024736"/>
    <lineage>
        <taxon>Bacteria</taxon>
        <taxon>Bacillati</taxon>
        <taxon>Bacillota</taxon>
        <taxon>Bacilli</taxon>
        <taxon>Lactobacillales</taxon>
        <taxon>Lactobacillaceae</taxon>
        <taxon>Levilactobacillus</taxon>
    </lineage>
</organism>
<keyword evidence="4" id="KW-1185">Reference proteome</keyword>
<evidence type="ECO:0000313" key="3">
    <source>
        <dbReference type="EMBL" id="PWG00276.1"/>
    </source>
</evidence>
<feature type="compositionally biased region" description="Polar residues" evidence="1">
    <location>
        <begin position="83"/>
        <end position="97"/>
    </location>
</feature>
<proteinExistence type="predicted"/>
<feature type="region of interest" description="Disordered" evidence="1">
    <location>
        <begin position="47"/>
        <end position="98"/>
    </location>
</feature>
<gene>
    <name evidence="3" type="ORF">DCM90_04920</name>
</gene>
<dbReference type="RefSeq" id="WP_109250223.1">
    <property type="nucleotide sequence ID" value="NZ_QCXQ01000002.1"/>
</dbReference>
<keyword evidence="2" id="KW-0732">Signal</keyword>
<feature type="chain" id="PRO_5015949439" description="WxL domain-containing protein" evidence="2">
    <location>
        <begin position="28"/>
        <end position="880"/>
    </location>
</feature>